<dbReference type="InterPro" id="IPR051322">
    <property type="entry name" value="AA_ABC_Transporter_Permease"/>
</dbReference>
<accession>A0A1D2LEM2</accession>
<evidence type="ECO:0000256" key="6">
    <source>
        <dbReference type="ARBA" id="ARBA00022989"/>
    </source>
</evidence>
<dbReference type="InterPro" id="IPR000515">
    <property type="entry name" value="MetI-like"/>
</dbReference>
<organism evidence="11 12">
    <name type="scientific">Brochothrix thermosphacta</name>
    <name type="common">Microbacterium thermosphactum</name>
    <dbReference type="NCBI Taxonomy" id="2756"/>
    <lineage>
        <taxon>Bacteria</taxon>
        <taxon>Bacillati</taxon>
        <taxon>Bacillota</taxon>
        <taxon>Bacilli</taxon>
        <taxon>Bacillales</taxon>
        <taxon>Listeriaceae</taxon>
        <taxon>Brochothrix</taxon>
    </lineage>
</organism>
<comment type="similarity">
    <text evidence="2">Belongs to the binding-protein-dependent transport system permease family. CysTW subfamily.</text>
</comment>
<dbReference type="STRING" id="2756.BFR44_09095"/>
<dbReference type="Proteomes" id="UP000243591">
    <property type="component" value="Chromosome"/>
</dbReference>
<dbReference type="FunFam" id="1.10.3720.10:FF:000002">
    <property type="entry name" value="D-methionine ABC transporter permease MetI"/>
    <property type="match status" value="1"/>
</dbReference>
<evidence type="ECO:0000256" key="7">
    <source>
        <dbReference type="ARBA" id="ARBA00023016"/>
    </source>
</evidence>
<dbReference type="EMBL" id="CP023483">
    <property type="protein sequence ID" value="ATF26361.1"/>
    <property type="molecule type" value="Genomic_DNA"/>
</dbReference>
<evidence type="ECO:0000256" key="2">
    <source>
        <dbReference type="ARBA" id="ARBA00007069"/>
    </source>
</evidence>
<evidence type="ECO:0000256" key="3">
    <source>
        <dbReference type="ARBA" id="ARBA00022448"/>
    </source>
</evidence>
<evidence type="ECO:0000256" key="1">
    <source>
        <dbReference type="ARBA" id="ARBA00004651"/>
    </source>
</evidence>
<keyword evidence="4" id="KW-1003">Cell membrane</keyword>
<dbReference type="KEGG" id="bths:CNY62_08210"/>
<dbReference type="PANTHER" id="PTHR30450">
    <property type="entry name" value="ABC TRANSPORTER PERMEASE"/>
    <property type="match status" value="1"/>
</dbReference>
<feature type="transmembrane region" description="Helical" evidence="9">
    <location>
        <begin position="196"/>
        <end position="215"/>
    </location>
</feature>
<dbReference type="PROSITE" id="PS50928">
    <property type="entry name" value="ABC_TM1"/>
    <property type="match status" value="1"/>
</dbReference>
<dbReference type="CDD" id="cd06261">
    <property type="entry name" value="TM_PBP2"/>
    <property type="match status" value="1"/>
</dbReference>
<feature type="transmembrane region" description="Helical" evidence="9">
    <location>
        <begin position="90"/>
        <end position="113"/>
    </location>
</feature>
<feature type="transmembrane region" description="Helical" evidence="9">
    <location>
        <begin position="153"/>
        <end position="176"/>
    </location>
</feature>
<evidence type="ECO:0000256" key="4">
    <source>
        <dbReference type="ARBA" id="ARBA00022475"/>
    </source>
</evidence>
<dbReference type="Gene3D" id="1.10.3720.10">
    <property type="entry name" value="MetI-like"/>
    <property type="match status" value="1"/>
</dbReference>
<dbReference type="GO" id="GO:0048473">
    <property type="term" value="P:D-methionine transmembrane transport"/>
    <property type="evidence" value="ECO:0007669"/>
    <property type="project" value="TreeGrafter"/>
</dbReference>
<evidence type="ECO:0000256" key="5">
    <source>
        <dbReference type="ARBA" id="ARBA00022692"/>
    </source>
</evidence>
<evidence type="ECO:0000313" key="11">
    <source>
        <dbReference type="EMBL" id="ATF26361.1"/>
    </source>
</evidence>
<dbReference type="AlphaFoldDB" id="A0A1D2LEM2"/>
<evidence type="ECO:0000313" key="12">
    <source>
        <dbReference type="Proteomes" id="UP000243591"/>
    </source>
</evidence>
<keyword evidence="12" id="KW-1185">Reference proteome</keyword>
<gene>
    <name evidence="11" type="ORF">CNY62_08210</name>
</gene>
<dbReference type="PANTHER" id="PTHR30450:SF1">
    <property type="entry name" value="D-METHIONINE TRANSPORT SYSTEM PERMEASE PROTEIN METI-RELATED"/>
    <property type="match status" value="1"/>
</dbReference>
<feature type="transmembrane region" description="Helical" evidence="9">
    <location>
        <begin position="60"/>
        <end position="84"/>
    </location>
</feature>
<name>A0A1D2LEM2_BROTH</name>
<feature type="transmembrane region" description="Helical" evidence="9">
    <location>
        <begin position="25"/>
        <end position="48"/>
    </location>
</feature>
<keyword evidence="8 9" id="KW-0472">Membrane</keyword>
<protein>
    <submittedName>
        <fullName evidence="11">ABC transporter permease</fullName>
    </submittedName>
</protein>
<keyword evidence="7" id="KW-0346">Stress response</keyword>
<dbReference type="OrthoDB" id="9793490at2"/>
<evidence type="ECO:0000259" key="10">
    <source>
        <dbReference type="PROSITE" id="PS50928"/>
    </source>
</evidence>
<reference evidence="11 12" key="1">
    <citation type="submission" date="2017-09" db="EMBL/GenBank/DDBJ databases">
        <title>Complete Genome Sequences of Two Strains of the Meat Spoilage Bacterium Brochothrix thermosphacta Isolated from Ground Chicken.</title>
        <authorList>
            <person name="Paoli G.C."/>
            <person name="Wijey C."/>
            <person name="Chen C.-Y."/>
            <person name="Nguyen L."/>
            <person name="Yan X."/>
            <person name="Irwin P.L."/>
        </authorList>
    </citation>
    <scope>NUCLEOTIDE SEQUENCE [LARGE SCALE GENOMIC DNA]</scope>
    <source>
        <strain evidence="11 12">BI</strain>
    </source>
</reference>
<dbReference type="Pfam" id="PF00528">
    <property type="entry name" value="BPD_transp_1"/>
    <property type="match status" value="1"/>
</dbReference>
<keyword evidence="3 9" id="KW-0813">Transport</keyword>
<dbReference type="InterPro" id="IPR035906">
    <property type="entry name" value="MetI-like_sf"/>
</dbReference>
<dbReference type="GO" id="GO:0005886">
    <property type="term" value="C:plasma membrane"/>
    <property type="evidence" value="ECO:0007669"/>
    <property type="project" value="UniProtKB-SubCell"/>
</dbReference>
<feature type="domain" description="ABC transmembrane type-1" evidence="10">
    <location>
        <begin position="21"/>
        <end position="215"/>
    </location>
</feature>
<sequence length="225" mass="24403">MKDLLVKWFPNVIWPEVWTATQETLIMTVISIVFIFVLGILLALLLFLTRDQDNLIIKSINGVSAAFVNIFRSIPFIILIVLIMPFTKVLIGSVIGTAGALPALIISAAPFYARLVEIAFVEIDKGVIEASRAMGASTFTIIRKVLLPEALPAIISGLTVTTISLIGYTAMAGVVGAGGLGNMAYFTGFQRSQNDVTFVATVIILILVFIIQFIGDRATNKIDKR</sequence>
<keyword evidence="5 9" id="KW-0812">Transmembrane</keyword>
<evidence type="ECO:0000256" key="8">
    <source>
        <dbReference type="ARBA" id="ARBA00023136"/>
    </source>
</evidence>
<keyword evidence="6 9" id="KW-1133">Transmembrane helix</keyword>
<proteinExistence type="inferred from homology"/>
<comment type="subcellular location">
    <subcellularLocation>
        <location evidence="1 9">Cell membrane</location>
        <topology evidence="1 9">Multi-pass membrane protein</topology>
    </subcellularLocation>
</comment>
<evidence type="ECO:0000256" key="9">
    <source>
        <dbReference type="RuleBase" id="RU363032"/>
    </source>
</evidence>
<dbReference type="RefSeq" id="WP_029090734.1">
    <property type="nucleotide sequence ID" value="NZ_CP023483.1"/>
</dbReference>
<dbReference type="SUPFAM" id="SSF161098">
    <property type="entry name" value="MetI-like"/>
    <property type="match status" value="1"/>
</dbReference>